<dbReference type="Pfam" id="PF07100">
    <property type="entry name" value="ASRT"/>
    <property type="match status" value="1"/>
</dbReference>
<dbReference type="AlphaFoldDB" id="A0A3R8JLL8"/>
<dbReference type="InterPro" id="IPR009794">
    <property type="entry name" value="ASRT"/>
</dbReference>
<dbReference type="SUPFAM" id="SSF89232">
    <property type="entry name" value="Hypothetical protein TM1070"/>
    <property type="match status" value="1"/>
</dbReference>
<evidence type="ECO:0000313" key="2">
    <source>
        <dbReference type="Proteomes" id="UP000274920"/>
    </source>
</evidence>
<protein>
    <recommendedName>
        <fullName evidence="3">Sensory rhodopsin transducer</fullName>
    </recommendedName>
</protein>
<dbReference type="InterPro" id="IPR036698">
    <property type="entry name" value="TM1070-like_sf"/>
</dbReference>
<dbReference type="Proteomes" id="UP000274920">
    <property type="component" value="Unassembled WGS sequence"/>
</dbReference>
<evidence type="ECO:0000313" key="1">
    <source>
        <dbReference type="EMBL" id="RRK31058.1"/>
    </source>
</evidence>
<sequence length="130" mass="14502">MTGGRTMNEALGHKTWCIPDLYMKEPGTMPTPSHESITLLNTGNRTAEVVIDLLFDDGRHSEKLEGIQVGPAGTKHLRMDQLEEWGIQIPTSVCYSAIITSSEKIVVEYARFNWIDGAAQSFAVIPYYEN</sequence>
<dbReference type="Gene3D" id="2.60.290.11">
    <property type="entry name" value="TM1070-like"/>
    <property type="match status" value="1"/>
</dbReference>
<dbReference type="EMBL" id="RHJS01000002">
    <property type="protein sequence ID" value="RRK31058.1"/>
    <property type="molecule type" value="Genomic_DNA"/>
</dbReference>
<keyword evidence="2" id="KW-1185">Reference proteome</keyword>
<proteinExistence type="predicted"/>
<name>A0A3R8JLL8_9FIRM</name>
<organism evidence="1 2">
    <name type="scientific">Schaedlerella arabinosiphila</name>
    <dbReference type="NCBI Taxonomy" id="2044587"/>
    <lineage>
        <taxon>Bacteria</taxon>
        <taxon>Bacillati</taxon>
        <taxon>Bacillota</taxon>
        <taxon>Clostridia</taxon>
        <taxon>Lachnospirales</taxon>
        <taxon>Lachnospiraceae</taxon>
        <taxon>Schaedlerella</taxon>
    </lineage>
</organism>
<dbReference type="RefSeq" id="WP_125126806.1">
    <property type="nucleotide sequence ID" value="NZ_RHJS01000002.1"/>
</dbReference>
<evidence type="ECO:0008006" key="3">
    <source>
        <dbReference type="Google" id="ProtNLM"/>
    </source>
</evidence>
<accession>A0A3R8JLL8</accession>
<gene>
    <name evidence="1" type="ORF">EBB54_06480</name>
</gene>
<comment type="caution">
    <text evidence="1">The sequence shown here is derived from an EMBL/GenBank/DDBJ whole genome shotgun (WGS) entry which is preliminary data.</text>
</comment>
<reference evidence="1" key="1">
    <citation type="submission" date="2018-10" db="EMBL/GenBank/DDBJ databases">
        <title>Schaedlerella arabinophila gen. nov. sp. nov., isolated from the mouse intestinal tract and comparative analysis with the genome of the closely related altered Schaedler flora strain ASF502.</title>
        <authorList>
            <person name="Miyake S."/>
            <person name="Soh M."/>
            <person name="Seedorf H."/>
        </authorList>
    </citation>
    <scope>NUCLEOTIDE SEQUENCE [LARGE SCALE GENOMIC DNA]</scope>
    <source>
        <strain evidence="1">DSM 106076</strain>
    </source>
</reference>